<protein>
    <recommendedName>
        <fullName evidence="4">GOLD domain-containing protein</fullName>
    </recommendedName>
</protein>
<dbReference type="KEGG" id="fla:SY85_12710"/>
<proteinExistence type="predicted"/>
<name>A0A172TW38_9BACT</name>
<feature type="chain" id="PRO_5008001269" description="GOLD domain-containing protein" evidence="1">
    <location>
        <begin position="20"/>
        <end position="215"/>
    </location>
</feature>
<dbReference type="Proteomes" id="UP000077177">
    <property type="component" value="Chromosome"/>
</dbReference>
<dbReference type="EMBL" id="CP011390">
    <property type="protein sequence ID" value="ANE51240.1"/>
    <property type="molecule type" value="Genomic_DNA"/>
</dbReference>
<evidence type="ECO:0000256" key="1">
    <source>
        <dbReference type="SAM" id="SignalP"/>
    </source>
</evidence>
<reference evidence="3" key="1">
    <citation type="submission" date="2015-01" db="EMBL/GenBank/DDBJ databases">
        <title>Flavisolibacter sp./LCS9/ whole genome sequencing.</title>
        <authorList>
            <person name="Kim M.K."/>
            <person name="Srinivasan S."/>
            <person name="Lee J.-J."/>
        </authorList>
    </citation>
    <scope>NUCLEOTIDE SEQUENCE [LARGE SCALE GENOMIC DNA]</scope>
    <source>
        <strain evidence="3">LCS9</strain>
    </source>
</reference>
<keyword evidence="3" id="KW-1185">Reference proteome</keyword>
<organism evidence="2 3">
    <name type="scientific">Flavisolibacter tropicus</name>
    <dbReference type="NCBI Taxonomy" id="1492898"/>
    <lineage>
        <taxon>Bacteria</taxon>
        <taxon>Pseudomonadati</taxon>
        <taxon>Bacteroidota</taxon>
        <taxon>Chitinophagia</taxon>
        <taxon>Chitinophagales</taxon>
        <taxon>Chitinophagaceae</taxon>
        <taxon>Flavisolibacter</taxon>
    </lineage>
</organism>
<evidence type="ECO:0000313" key="2">
    <source>
        <dbReference type="EMBL" id="ANE51240.1"/>
    </source>
</evidence>
<keyword evidence="1" id="KW-0732">Signal</keyword>
<sequence length="215" mass="24295">MNKALLLAAALFFTLFTNAQTASVSGNVITNYITSKSSFTRQEIGAVVYLFDLNKKYSFDYYKDVNIIKKTRTDINGNYTFNDLPAGTYLLCISSRGALGNWYKTYHDITDSFSVPIKTVSGYDFSTDQSSLQQEIKSLHQQAEEATAAHDNKKYKKAMDQMNKKIDKYFGNVPYLVKELFDLNGGAEVPKDFRIIEIKAGQNEKTETLFVGMLD</sequence>
<evidence type="ECO:0008006" key="4">
    <source>
        <dbReference type="Google" id="ProtNLM"/>
    </source>
</evidence>
<dbReference type="SUPFAM" id="SSF117074">
    <property type="entry name" value="Hypothetical protein PA1324"/>
    <property type="match status" value="1"/>
</dbReference>
<dbReference type="InterPro" id="IPR013783">
    <property type="entry name" value="Ig-like_fold"/>
</dbReference>
<dbReference type="RefSeq" id="WP_066405053.1">
    <property type="nucleotide sequence ID" value="NZ_CP011390.1"/>
</dbReference>
<dbReference type="AlphaFoldDB" id="A0A172TW38"/>
<feature type="signal peptide" evidence="1">
    <location>
        <begin position="1"/>
        <end position="19"/>
    </location>
</feature>
<gene>
    <name evidence="2" type="ORF">SY85_12710</name>
</gene>
<dbReference type="Gene3D" id="2.60.40.10">
    <property type="entry name" value="Immunoglobulins"/>
    <property type="match status" value="1"/>
</dbReference>
<dbReference type="OrthoDB" id="9775095at2"/>
<reference evidence="2 3" key="2">
    <citation type="journal article" date="2016" name="Int. J. Syst. Evol. Microbiol.">
        <title>Flavisolibacter tropicus sp. nov., isolated from tropical soil.</title>
        <authorList>
            <person name="Lee J.J."/>
            <person name="Kang M.S."/>
            <person name="Kim G.S."/>
            <person name="Lee C.S."/>
            <person name="Lim S."/>
            <person name="Lee J."/>
            <person name="Roh S.H."/>
            <person name="Kang H."/>
            <person name="Ha J.M."/>
            <person name="Bae S."/>
            <person name="Jung H.Y."/>
            <person name="Kim M.K."/>
        </authorList>
    </citation>
    <scope>NUCLEOTIDE SEQUENCE [LARGE SCALE GENOMIC DNA]</scope>
    <source>
        <strain evidence="2 3">LCS9</strain>
    </source>
</reference>
<evidence type="ECO:0000313" key="3">
    <source>
        <dbReference type="Proteomes" id="UP000077177"/>
    </source>
</evidence>
<accession>A0A172TW38</accession>